<sequence length="128" mass="14485">MSAPANLRCLENTRLRGFSLSEIYVLEQNFSTSFSAFTNRGKLACKFSSMGAIDQRCSSLARFLFDSAHISDCFKIVFRTATEAPSLLTFPIQNLTKSEIQNFVYSKKVFLTAYTHSHDRINHTNSII</sequence>
<reference evidence="1" key="1">
    <citation type="submission" date="2019-11" db="EMBL/GenBank/DDBJ databases">
        <title>Diverse Escherichia coli lineages from domestic animals carrying colistin resistance gene mcr-1 in Ecuador.</title>
        <authorList>
            <person name="Loayza Villa F."/>
            <person name="Tijet N."/>
            <person name="Melano R.G."/>
            <person name="Trueba G."/>
        </authorList>
    </citation>
    <scope>NUCLEOTIDE SEQUENCE</scope>
    <source>
        <strain evidence="1">GN2984</strain>
        <plasmid evidence="1">p778</plasmid>
    </source>
</reference>
<keyword evidence="1" id="KW-0614">Plasmid</keyword>
<dbReference type="AlphaFoldDB" id="A0A6D1P3U9"/>
<organism evidence="1">
    <name type="scientific">Escherichia coli</name>
    <dbReference type="NCBI Taxonomy" id="562"/>
    <lineage>
        <taxon>Bacteria</taxon>
        <taxon>Pseudomonadati</taxon>
        <taxon>Pseudomonadota</taxon>
        <taxon>Gammaproteobacteria</taxon>
        <taxon>Enterobacterales</taxon>
        <taxon>Enterobacteriaceae</taxon>
        <taxon>Escherichia</taxon>
    </lineage>
</organism>
<accession>A0A6D1P3U9</accession>
<dbReference type="EMBL" id="MN746292">
    <property type="protein sequence ID" value="QHU25670.1"/>
    <property type="molecule type" value="Genomic_DNA"/>
</dbReference>
<geneLocation type="plasmid" evidence="1">
    <name>p778</name>
</geneLocation>
<proteinExistence type="predicted"/>
<protein>
    <submittedName>
        <fullName evidence="1">Uncharacterized protein</fullName>
    </submittedName>
</protein>
<evidence type="ECO:0000313" key="1">
    <source>
        <dbReference type="EMBL" id="QHU25670.1"/>
    </source>
</evidence>
<name>A0A6D1P3U9_ECOLX</name>